<proteinExistence type="inferred from homology"/>
<dbReference type="Gene3D" id="3.40.50.300">
    <property type="entry name" value="P-loop containing nucleotide triphosphate hydrolases"/>
    <property type="match status" value="1"/>
</dbReference>
<gene>
    <name evidence="19" type="primary">cysNC</name>
    <name evidence="15" type="synonym">cysC</name>
    <name evidence="19" type="ORF">A6302_04256</name>
</gene>
<dbReference type="GO" id="GO:0004020">
    <property type="term" value="F:adenylylsulfate kinase activity"/>
    <property type="evidence" value="ECO:0007669"/>
    <property type="project" value="UniProtKB-UniRule"/>
</dbReference>
<evidence type="ECO:0000256" key="12">
    <source>
        <dbReference type="ARBA" id="ARBA00029724"/>
    </source>
</evidence>
<protein>
    <recommendedName>
        <fullName evidence="6 15">Adenylyl-sulfate kinase</fullName>
        <ecNumber evidence="5 15">2.7.1.25</ecNumber>
    </recommendedName>
    <alternativeName>
        <fullName evidence="13 15">APS kinase</fullName>
    </alternativeName>
    <alternativeName>
        <fullName evidence="14 15">ATP adenosine-5'-phosphosulfate 3'-phosphotransferase</fullName>
    </alternativeName>
    <alternativeName>
        <fullName evidence="12 15">Adenosine-5'-phosphosulfate kinase</fullName>
    </alternativeName>
</protein>
<dbReference type="Proteomes" id="UP000094622">
    <property type="component" value="Unassembled WGS sequence"/>
</dbReference>
<keyword evidence="7 15" id="KW-0808">Transferase</keyword>
<dbReference type="Pfam" id="PF22594">
    <property type="entry name" value="GTP-eEF1A_C"/>
    <property type="match status" value="1"/>
</dbReference>
<evidence type="ECO:0000259" key="17">
    <source>
        <dbReference type="Pfam" id="PF01583"/>
    </source>
</evidence>
<dbReference type="NCBIfam" id="TIGR00455">
    <property type="entry name" value="apsK"/>
    <property type="match status" value="1"/>
</dbReference>
<dbReference type="Pfam" id="PF01583">
    <property type="entry name" value="APS_kinase"/>
    <property type="match status" value="1"/>
</dbReference>
<dbReference type="SUPFAM" id="SSF52540">
    <property type="entry name" value="P-loop containing nucleoside triphosphate hydrolases"/>
    <property type="match status" value="1"/>
</dbReference>
<evidence type="ECO:0000256" key="6">
    <source>
        <dbReference type="ARBA" id="ARBA00018163"/>
    </source>
</evidence>
<comment type="pathway">
    <text evidence="3 15 16">Sulfur metabolism; hydrogen sulfide biosynthesis; sulfite from sulfate: step 2/3.</text>
</comment>
<dbReference type="GO" id="GO:0005525">
    <property type="term" value="F:GTP binding"/>
    <property type="evidence" value="ECO:0007669"/>
    <property type="project" value="UniProtKB-KW"/>
</dbReference>
<dbReference type="GO" id="GO:0070814">
    <property type="term" value="P:hydrogen sulfide biosynthetic process"/>
    <property type="evidence" value="ECO:0007669"/>
    <property type="project" value="UniProtKB-UniRule"/>
</dbReference>
<evidence type="ECO:0000256" key="16">
    <source>
        <dbReference type="RuleBase" id="RU004347"/>
    </source>
</evidence>
<keyword evidence="20" id="KW-1185">Reference proteome</keyword>
<dbReference type="CDD" id="cd04095">
    <property type="entry name" value="CysN_NoDQ_III"/>
    <property type="match status" value="1"/>
</dbReference>
<comment type="caution">
    <text evidence="19">The sequence shown here is derived from an EMBL/GenBank/DDBJ whole genome shotgun (WGS) entry which is preliminary data.</text>
</comment>
<feature type="domain" description="APS kinase" evidence="17">
    <location>
        <begin position="170"/>
        <end position="318"/>
    </location>
</feature>
<evidence type="ECO:0000256" key="9">
    <source>
        <dbReference type="ARBA" id="ARBA00022777"/>
    </source>
</evidence>
<evidence type="ECO:0000256" key="11">
    <source>
        <dbReference type="ARBA" id="ARBA00023134"/>
    </source>
</evidence>
<reference evidence="19 20" key="1">
    <citation type="submission" date="2016-07" db="EMBL/GenBank/DDBJ databases">
        <title>Draft Genome Sequence of Methylobrevis pamukkalensis PK2.</title>
        <authorList>
            <person name="Vasilenko O.V."/>
            <person name="Doronina N.V."/>
            <person name="Shmareva M.N."/>
            <person name="Tarlachkov S.V."/>
            <person name="Mustakhimov I."/>
            <person name="Trotsenko Y.A."/>
        </authorList>
    </citation>
    <scope>NUCLEOTIDE SEQUENCE [LARGE SCALE GENOMIC DNA]</scope>
    <source>
        <strain evidence="19 20">PK2</strain>
    </source>
</reference>
<dbReference type="UniPathway" id="UPA00140">
    <property type="reaction ID" value="UER00205"/>
</dbReference>
<evidence type="ECO:0000256" key="14">
    <source>
        <dbReference type="ARBA" id="ARBA00031464"/>
    </source>
</evidence>
<dbReference type="SUPFAM" id="SSF50447">
    <property type="entry name" value="Translation proteins"/>
    <property type="match status" value="1"/>
</dbReference>
<dbReference type="InterPro" id="IPR044139">
    <property type="entry name" value="CysN_NoDQ_III"/>
</dbReference>
<dbReference type="EC" id="2.7.1.25" evidence="5 15"/>
<dbReference type="NCBIfam" id="NF003013">
    <property type="entry name" value="PRK03846.1"/>
    <property type="match status" value="1"/>
</dbReference>
<dbReference type="InterPro" id="IPR002891">
    <property type="entry name" value="APS"/>
</dbReference>
<dbReference type="HAMAP" id="MF_00065">
    <property type="entry name" value="Adenylyl_sulf_kinase"/>
    <property type="match status" value="1"/>
</dbReference>
<evidence type="ECO:0000256" key="10">
    <source>
        <dbReference type="ARBA" id="ARBA00022840"/>
    </source>
</evidence>
<dbReference type="PANTHER" id="PTHR11055">
    <property type="entry name" value="BIFUNCTIONAL 3'-PHOSPHOADENOSINE 5'-PHOSPHOSULFATE SYNTHASE"/>
    <property type="match status" value="1"/>
</dbReference>
<dbReference type="InterPro" id="IPR009000">
    <property type="entry name" value="Transl_B-barrel_sf"/>
</dbReference>
<comment type="catalytic activity">
    <reaction evidence="1 15 16">
        <text>adenosine 5'-phosphosulfate + ATP = 3'-phosphoadenylyl sulfate + ADP + H(+)</text>
        <dbReference type="Rhea" id="RHEA:24152"/>
        <dbReference type="ChEBI" id="CHEBI:15378"/>
        <dbReference type="ChEBI" id="CHEBI:30616"/>
        <dbReference type="ChEBI" id="CHEBI:58243"/>
        <dbReference type="ChEBI" id="CHEBI:58339"/>
        <dbReference type="ChEBI" id="CHEBI:456216"/>
        <dbReference type="EC" id="2.7.1.25"/>
    </reaction>
</comment>
<dbReference type="GO" id="GO:0000103">
    <property type="term" value="P:sulfate assimilation"/>
    <property type="evidence" value="ECO:0007669"/>
    <property type="project" value="UniProtKB-UniRule"/>
</dbReference>
<dbReference type="PANTHER" id="PTHR11055:SF63">
    <property type="entry name" value="ADENYLYL-SULFATE KINASE 1, CHLOROPLASTIC"/>
    <property type="match status" value="1"/>
</dbReference>
<dbReference type="EMBL" id="MCRJ01000178">
    <property type="protein sequence ID" value="ODN68451.1"/>
    <property type="molecule type" value="Genomic_DNA"/>
</dbReference>
<dbReference type="PATRIC" id="fig|1439726.3.peg.4513"/>
<evidence type="ECO:0000256" key="13">
    <source>
        <dbReference type="ARBA" id="ARBA00031393"/>
    </source>
</evidence>
<feature type="active site" description="Phosphoserine intermediate" evidence="15">
    <location>
        <position position="251"/>
    </location>
</feature>
<keyword evidence="9 15" id="KW-0418">Kinase</keyword>
<evidence type="ECO:0000256" key="1">
    <source>
        <dbReference type="ARBA" id="ARBA00001823"/>
    </source>
</evidence>
<evidence type="ECO:0000256" key="15">
    <source>
        <dbReference type="HAMAP-Rule" id="MF_00065"/>
    </source>
</evidence>
<dbReference type="InterPro" id="IPR059117">
    <property type="entry name" value="APS_kinase_dom"/>
</dbReference>
<evidence type="ECO:0000256" key="8">
    <source>
        <dbReference type="ARBA" id="ARBA00022741"/>
    </source>
</evidence>
<dbReference type="FunFam" id="3.40.50.300:FF:000212">
    <property type="entry name" value="Adenylyl-sulfate kinase"/>
    <property type="match status" value="1"/>
</dbReference>
<evidence type="ECO:0000256" key="7">
    <source>
        <dbReference type="ARBA" id="ARBA00022679"/>
    </source>
</evidence>
<evidence type="ECO:0000313" key="20">
    <source>
        <dbReference type="Proteomes" id="UP000094622"/>
    </source>
</evidence>
<feature type="binding site" evidence="15">
    <location>
        <begin position="177"/>
        <end position="184"/>
    </location>
    <ligand>
        <name>ATP</name>
        <dbReference type="ChEBI" id="CHEBI:30616"/>
    </ligand>
</feature>
<dbReference type="CDD" id="cd02027">
    <property type="entry name" value="APSK"/>
    <property type="match status" value="1"/>
</dbReference>
<accession>A0A1E3GYP3</accession>
<dbReference type="InterPro" id="IPR054696">
    <property type="entry name" value="GTP-eEF1A_C"/>
</dbReference>
<evidence type="ECO:0000256" key="4">
    <source>
        <dbReference type="ARBA" id="ARBA00007008"/>
    </source>
</evidence>
<keyword evidence="11" id="KW-0342">GTP-binding</keyword>
<sequence length="343" mass="37577">MDGDLPEAGAGEAVTITLADEIDISRGDVLATPEHRPEVSDQFAAELIWMSDEEMLPGRPYLLKIGSKTVTATVTEIKHKVDINNFNKLAAKSLALNEVALVNVALSEPVAFDAYAENRDTGSFIVIDRLTNLTMGAGMVSFGLRRADNIHWQALDVTKAARAEAKGQKPVVLWFTGLSGAGKSTVANLVEKMLHHEGRHTYTLDGDNVRHGLNKDLGFTDADRVENIRRVAETARLFVDAGLIVLVSFISPFRSERRMARELLGEGEFVEIHVDTPIEIAEQRDPKGLYKKARAGQIKHFTGIDSPYEVPENAEIVLASGTKGPEELAAEVVRYLKDNGYVS</sequence>
<dbReference type="SUPFAM" id="SSF50465">
    <property type="entry name" value="EF-Tu/eEF-1alpha/eIF2-gamma C-terminal domain"/>
    <property type="match status" value="1"/>
</dbReference>
<comment type="similarity">
    <text evidence="4 15 16">Belongs to the APS kinase family.</text>
</comment>
<evidence type="ECO:0000256" key="3">
    <source>
        <dbReference type="ARBA" id="ARBA00004806"/>
    </source>
</evidence>
<feature type="domain" description="GTP-eEF1A C-terminal" evidence="18">
    <location>
        <begin position="42"/>
        <end position="140"/>
    </location>
</feature>
<keyword evidence="8 15" id="KW-0547">Nucleotide-binding</keyword>
<dbReference type="Gene3D" id="2.40.30.10">
    <property type="entry name" value="Translation factors"/>
    <property type="match status" value="2"/>
</dbReference>
<organism evidence="19 20">
    <name type="scientific">Methylobrevis pamukkalensis</name>
    <dbReference type="NCBI Taxonomy" id="1439726"/>
    <lineage>
        <taxon>Bacteria</taxon>
        <taxon>Pseudomonadati</taxon>
        <taxon>Pseudomonadota</taxon>
        <taxon>Alphaproteobacteria</taxon>
        <taxon>Hyphomicrobiales</taxon>
        <taxon>Pleomorphomonadaceae</taxon>
        <taxon>Methylobrevis</taxon>
    </lineage>
</organism>
<name>A0A1E3GYP3_9HYPH</name>
<evidence type="ECO:0000256" key="2">
    <source>
        <dbReference type="ARBA" id="ARBA00002632"/>
    </source>
</evidence>
<dbReference type="InterPro" id="IPR027417">
    <property type="entry name" value="P-loop_NTPase"/>
</dbReference>
<keyword evidence="15" id="KW-0597">Phosphoprotein</keyword>
<comment type="function">
    <text evidence="2 15 16">Catalyzes the synthesis of activated sulfate.</text>
</comment>
<dbReference type="InterPro" id="IPR009001">
    <property type="entry name" value="Transl_elong_EF1A/Init_IF2_C"/>
</dbReference>
<dbReference type="AlphaFoldDB" id="A0A1E3GYP3"/>
<dbReference type="GO" id="GO:0005524">
    <property type="term" value="F:ATP binding"/>
    <property type="evidence" value="ECO:0007669"/>
    <property type="project" value="UniProtKB-UniRule"/>
</dbReference>
<keyword evidence="10 15" id="KW-0067">ATP-binding</keyword>
<evidence type="ECO:0000313" key="19">
    <source>
        <dbReference type="EMBL" id="ODN68451.1"/>
    </source>
</evidence>
<evidence type="ECO:0000259" key="18">
    <source>
        <dbReference type="Pfam" id="PF22594"/>
    </source>
</evidence>
<evidence type="ECO:0000256" key="5">
    <source>
        <dbReference type="ARBA" id="ARBA00012121"/>
    </source>
</evidence>